<keyword evidence="3 4" id="KW-0663">Pyridoxal phosphate</keyword>
<comment type="caution">
    <text evidence="5">The sequence shown here is derived from an EMBL/GenBank/DDBJ whole genome shotgun (WGS) entry which is preliminary data.</text>
</comment>
<evidence type="ECO:0000313" key="5">
    <source>
        <dbReference type="EMBL" id="RCS59388.1"/>
    </source>
</evidence>
<dbReference type="Gene3D" id="3.90.1150.10">
    <property type="entry name" value="Aspartate Aminotransferase, domain 1"/>
    <property type="match status" value="1"/>
</dbReference>
<evidence type="ECO:0000256" key="4">
    <source>
        <dbReference type="RuleBase" id="RU004508"/>
    </source>
</evidence>
<dbReference type="GO" id="GO:0030170">
    <property type="term" value="F:pyridoxal phosphate binding"/>
    <property type="evidence" value="ECO:0007669"/>
    <property type="project" value="TreeGrafter"/>
</dbReference>
<dbReference type="InterPro" id="IPR015424">
    <property type="entry name" value="PyrdxlP-dep_Trfase"/>
</dbReference>
<accession>A0A368L6S1</accession>
<keyword evidence="5" id="KW-0808">Transferase</keyword>
<dbReference type="SUPFAM" id="SSF53383">
    <property type="entry name" value="PLP-dependent transferases"/>
    <property type="match status" value="1"/>
</dbReference>
<dbReference type="PANTHER" id="PTHR30244">
    <property type="entry name" value="TRANSAMINASE"/>
    <property type="match status" value="1"/>
</dbReference>
<dbReference type="GO" id="GO:0000271">
    <property type="term" value="P:polysaccharide biosynthetic process"/>
    <property type="evidence" value="ECO:0007669"/>
    <property type="project" value="TreeGrafter"/>
</dbReference>
<dbReference type="Gene3D" id="3.40.640.10">
    <property type="entry name" value="Type I PLP-dependent aspartate aminotransferase-like (Major domain)"/>
    <property type="match status" value="1"/>
</dbReference>
<dbReference type="Pfam" id="PF01041">
    <property type="entry name" value="DegT_DnrJ_EryC1"/>
    <property type="match status" value="1"/>
</dbReference>
<dbReference type="InterPro" id="IPR000653">
    <property type="entry name" value="DegT/StrS_aminotransferase"/>
</dbReference>
<comment type="similarity">
    <text evidence="1 4">Belongs to the DegT/DnrJ/EryC1 family.</text>
</comment>
<evidence type="ECO:0000256" key="3">
    <source>
        <dbReference type="PIRSR" id="PIRSR000390-2"/>
    </source>
</evidence>
<evidence type="ECO:0000313" key="6">
    <source>
        <dbReference type="Proteomes" id="UP000252357"/>
    </source>
</evidence>
<feature type="modified residue" description="N6-(pyridoxal phosphate)lysine" evidence="3">
    <location>
        <position position="188"/>
    </location>
</feature>
<dbReference type="EMBL" id="QPGB01000001">
    <property type="protein sequence ID" value="RCS59388.1"/>
    <property type="molecule type" value="Genomic_DNA"/>
</dbReference>
<dbReference type="OrthoDB" id="9804264at2"/>
<keyword evidence="5" id="KW-0032">Aminotransferase</keyword>
<dbReference type="Proteomes" id="UP000252357">
    <property type="component" value="Unassembled WGS sequence"/>
</dbReference>
<evidence type="ECO:0000256" key="1">
    <source>
        <dbReference type="ARBA" id="ARBA00037999"/>
    </source>
</evidence>
<evidence type="ECO:0000256" key="2">
    <source>
        <dbReference type="PIRSR" id="PIRSR000390-1"/>
    </source>
</evidence>
<name>A0A368L6S1_9BURK</name>
<dbReference type="PANTHER" id="PTHR30244:SF34">
    <property type="entry name" value="DTDP-4-AMINO-4,6-DIDEOXYGALACTOSE TRANSAMINASE"/>
    <property type="match status" value="1"/>
</dbReference>
<dbReference type="GO" id="GO:0008483">
    <property type="term" value="F:transaminase activity"/>
    <property type="evidence" value="ECO:0007669"/>
    <property type="project" value="UniProtKB-KW"/>
</dbReference>
<dbReference type="InterPro" id="IPR015422">
    <property type="entry name" value="PyrdxlP-dep_Trfase_small"/>
</dbReference>
<feature type="active site" description="Proton acceptor" evidence="2">
    <location>
        <position position="188"/>
    </location>
</feature>
<dbReference type="AlphaFoldDB" id="A0A368L6S1"/>
<dbReference type="CDD" id="cd00616">
    <property type="entry name" value="AHBA_syn"/>
    <property type="match status" value="1"/>
</dbReference>
<dbReference type="InterPro" id="IPR015421">
    <property type="entry name" value="PyrdxlP-dep_Trfase_major"/>
</dbReference>
<dbReference type="PIRSF" id="PIRSF000390">
    <property type="entry name" value="PLP_StrS"/>
    <property type="match status" value="1"/>
</dbReference>
<sequence>MSTQPFLPFARPTIDEATIAAVGEVLRSGWITSGPKVQALEAALGEYFGRPVRCYNSGTCTLQIALKLCGVQARDEVITTPLTWVSTCNVILELGAKPVFVDIDPRTRNIDASKIAAAITPRTKAIMPVHLTGLPADLDTIYAIAQQHGLRVVEDAAQAIDAEYLGNTYHGKIGSFGDYASFSFHANKNLTTTEGGCLVFPKDTDEATLKLAERLRLQGVSRNGADGMDVDVIGGKYNLTDMAAVIGLHQLPQLVGFTARRRALAKQYFARLSNSPLVLAGVELPVEDYAQSNWHMFQLVLPTHISRAKVIERLKTEFNIGIGVHYPAVHLFTLYRQQGWAAGQFPQAERVGAGTITLPLFPTMADSEVDRVITALEICTQS</sequence>
<organism evidence="5 6">
    <name type="scientific">Parvibium lacunae</name>
    <dbReference type="NCBI Taxonomy" id="1888893"/>
    <lineage>
        <taxon>Bacteria</taxon>
        <taxon>Pseudomonadati</taxon>
        <taxon>Pseudomonadota</taxon>
        <taxon>Betaproteobacteria</taxon>
        <taxon>Burkholderiales</taxon>
        <taxon>Alcaligenaceae</taxon>
        <taxon>Parvibium</taxon>
    </lineage>
</organism>
<protein>
    <submittedName>
        <fullName evidence="5">DegT/DnrJ/EryC1/StrS aminotransferase family protein</fullName>
    </submittedName>
</protein>
<gene>
    <name evidence="5" type="ORF">DU000_01235</name>
</gene>
<dbReference type="RefSeq" id="WP_114401539.1">
    <property type="nucleotide sequence ID" value="NZ_QPGB01000001.1"/>
</dbReference>
<reference evidence="5 6" key="1">
    <citation type="journal article" date="2018" name="Int. J. Syst. Evol. Microbiol.">
        <title>Parvibium lacunae gen. nov., sp. nov., a new member of the family Alcaligenaceae isolated from a freshwater pond.</title>
        <authorList>
            <person name="Chen W.M."/>
            <person name="Xie P.B."/>
            <person name="Hsu M.Y."/>
            <person name="Sheu S.Y."/>
        </authorList>
    </citation>
    <scope>NUCLEOTIDE SEQUENCE [LARGE SCALE GENOMIC DNA]</scope>
    <source>
        <strain evidence="5 6">KMB9</strain>
    </source>
</reference>
<keyword evidence="6" id="KW-1185">Reference proteome</keyword>
<proteinExistence type="inferred from homology"/>